<feature type="transmembrane region" description="Helical" evidence="6">
    <location>
        <begin position="411"/>
        <end position="434"/>
    </location>
</feature>
<dbReference type="PANTHER" id="PTHR43077">
    <property type="entry name" value="TRANSPORT PERMEASE YVFS-RELATED"/>
    <property type="match status" value="1"/>
</dbReference>
<dbReference type="Gene3D" id="3.40.1710.10">
    <property type="entry name" value="abc type-2 transporter like domain"/>
    <property type="match status" value="1"/>
</dbReference>
<evidence type="ECO:0000256" key="4">
    <source>
        <dbReference type="ARBA" id="ARBA00023136"/>
    </source>
</evidence>
<keyword evidence="2 6" id="KW-0812">Transmembrane</keyword>
<feature type="transmembrane region" description="Helical" evidence="6">
    <location>
        <begin position="256"/>
        <end position="276"/>
    </location>
</feature>
<dbReference type="EMBL" id="JAVRER010000061">
    <property type="protein sequence ID" value="MDT0419035.1"/>
    <property type="molecule type" value="Genomic_DNA"/>
</dbReference>
<dbReference type="Proteomes" id="UP001183607">
    <property type="component" value="Unassembled WGS sequence"/>
</dbReference>
<protein>
    <submittedName>
        <fullName evidence="8">YhgE/Pip family protein</fullName>
    </submittedName>
</protein>
<feature type="transmembrane region" description="Helical" evidence="6">
    <location>
        <begin position="357"/>
        <end position="376"/>
    </location>
</feature>
<dbReference type="InterPro" id="IPR017500">
    <property type="entry name" value="Phage_infect_YhgE_N"/>
</dbReference>
<evidence type="ECO:0000256" key="2">
    <source>
        <dbReference type="ARBA" id="ARBA00022692"/>
    </source>
</evidence>
<keyword evidence="4 6" id="KW-0472">Membrane</keyword>
<feature type="transmembrane region" description="Helical" evidence="6">
    <location>
        <begin position="327"/>
        <end position="345"/>
    </location>
</feature>
<keyword evidence="3 6" id="KW-1133">Transmembrane helix</keyword>
<feature type="domain" description="ABC-2 type transporter transmembrane" evidence="7">
    <location>
        <begin position="25"/>
        <end position="429"/>
    </location>
</feature>
<dbReference type="RefSeq" id="WP_311677615.1">
    <property type="nucleotide sequence ID" value="NZ_JAVRER010000061.1"/>
</dbReference>
<dbReference type="InterPro" id="IPR051328">
    <property type="entry name" value="T7SS_ABC-Transporter"/>
</dbReference>
<dbReference type="AlphaFoldDB" id="A0ABD5EC65"/>
<evidence type="ECO:0000256" key="5">
    <source>
        <dbReference type="SAM" id="MobiDB-lite"/>
    </source>
</evidence>
<organism evidence="8 9">
    <name type="scientific">Streptomyces evansiae</name>
    <dbReference type="NCBI Taxonomy" id="3075535"/>
    <lineage>
        <taxon>Bacteria</taxon>
        <taxon>Bacillati</taxon>
        <taxon>Actinomycetota</taxon>
        <taxon>Actinomycetes</taxon>
        <taxon>Kitasatosporales</taxon>
        <taxon>Streptomycetaceae</taxon>
        <taxon>Streptomyces</taxon>
    </lineage>
</organism>
<dbReference type="GO" id="GO:0016020">
    <property type="term" value="C:membrane"/>
    <property type="evidence" value="ECO:0007669"/>
    <property type="project" value="UniProtKB-SubCell"/>
</dbReference>
<comment type="caution">
    <text evidence="8">The sequence shown here is derived from an EMBL/GenBank/DDBJ whole genome shotgun (WGS) entry which is preliminary data.</text>
</comment>
<dbReference type="Pfam" id="PF12698">
    <property type="entry name" value="ABC2_membrane_3"/>
    <property type="match status" value="1"/>
</dbReference>
<evidence type="ECO:0000313" key="9">
    <source>
        <dbReference type="Proteomes" id="UP001183607"/>
    </source>
</evidence>
<feature type="region of interest" description="Disordered" evidence="5">
    <location>
        <begin position="186"/>
        <end position="205"/>
    </location>
</feature>
<dbReference type="InterPro" id="IPR017501">
    <property type="entry name" value="Phage_infect_YhgE_C"/>
</dbReference>
<accession>A0ABD5EC65</accession>
<evidence type="ECO:0000313" key="8">
    <source>
        <dbReference type="EMBL" id="MDT0419035.1"/>
    </source>
</evidence>
<gene>
    <name evidence="8" type="ORF">RM574_26485</name>
</gene>
<reference evidence="9" key="1">
    <citation type="submission" date="2023-07" db="EMBL/GenBank/DDBJ databases">
        <title>30 novel species of actinomycetes from the DSMZ collection.</title>
        <authorList>
            <person name="Nouioui I."/>
        </authorList>
    </citation>
    <scope>NUCLEOTIDE SEQUENCE [LARGE SCALE GENOMIC DNA]</scope>
    <source>
        <strain evidence="9">DSM 41982</strain>
    </source>
</reference>
<feature type="transmembrane region" description="Helical" evidence="6">
    <location>
        <begin position="21"/>
        <end position="39"/>
    </location>
</feature>
<sequence length="450" mass="48680">MRVLRLAQLEFRRFRGPLSRLVPWVLALVPLLYGSLYLWSNWDPYGLLHRVPVAIVNEDKPVEVQGRTVDGGARLVRAVRESGNFDWHTSDAATARDKLRTGDYFFTVTVPRGFSADLASSLSRKPRRATVHLELNDANGFIIGKAADQARLELQNQLSAAAQEVELRQVFGQGKELKDGLEQTADSAKELAGQSGDPSATGPGLQKLSQQLAQLSSAVPQAPEGRAAKEQARLLASPVDVTSANLHPAHLYGRGMTPFFFSIALWVFGLVGYLVLRPYNPRAVDEGRPATATLAGWLPTALLGVLGGLVLYAVVQLGLDLDAESPWLLVALVCLAALSFVALAQFFRTLLGSTGDLILLVLLMLQLTSCGGLYPVETTPAFFRALHPVMPMTYLVDGLRVTISGGQGSTLGLSFGVLAAYGAAALLATGLVLARRRRWSMSRLKPEIQF</sequence>
<dbReference type="NCBIfam" id="TIGR03061">
    <property type="entry name" value="pip_yhgE_Nterm"/>
    <property type="match status" value="1"/>
</dbReference>
<proteinExistence type="predicted"/>
<comment type="subcellular location">
    <subcellularLocation>
        <location evidence="1">Membrane</location>
        <topology evidence="1">Multi-pass membrane protein</topology>
    </subcellularLocation>
</comment>
<evidence type="ECO:0000256" key="1">
    <source>
        <dbReference type="ARBA" id="ARBA00004141"/>
    </source>
</evidence>
<evidence type="ECO:0000256" key="3">
    <source>
        <dbReference type="ARBA" id="ARBA00022989"/>
    </source>
</evidence>
<evidence type="ECO:0000256" key="6">
    <source>
        <dbReference type="SAM" id="Phobius"/>
    </source>
</evidence>
<evidence type="ECO:0000259" key="7">
    <source>
        <dbReference type="Pfam" id="PF12698"/>
    </source>
</evidence>
<feature type="transmembrane region" description="Helical" evidence="6">
    <location>
        <begin position="297"/>
        <end position="315"/>
    </location>
</feature>
<dbReference type="PANTHER" id="PTHR43077:SF5">
    <property type="entry name" value="PHAGE INFECTION PROTEIN"/>
    <property type="match status" value="1"/>
</dbReference>
<dbReference type="NCBIfam" id="TIGR03062">
    <property type="entry name" value="pip_yhgE_Cterm"/>
    <property type="match status" value="1"/>
</dbReference>
<name>A0ABD5EC65_9ACTN</name>
<dbReference type="InterPro" id="IPR013525">
    <property type="entry name" value="ABC2_TM"/>
</dbReference>